<evidence type="ECO:0000256" key="2">
    <source>
        <dbReference type="ARBA" id="ARBA00006706"/>
    </source>
</evidence>
<dbReference type="Proteomes" id="UP000002431">
    <property type="component" value="Chromosome"/>
</dbReference>
<dbReference type="SFLD" id="SFLDS00005">
    <property type="entry name" value="Isoprenoid_Synthase_Type_I"/>
    <property type="match status" value="1"/>
</dbReference>
<comment type="cofactor">
    <cofactor evidence="1">
        <name>Mg(2+)</name>
        <dbReference type="ChEBI" id="CHEBI:18420"/>
    </cofactor>
</comment>
<dbReference type="Gene3D" id="1.10.600.10">
    <property type="entry name" value="Farnesyl Diphosphate Synthase"/>
    <property type="match status" value="1"/>
</dbReference>
<dbReference type="PROSITE" id="PS00723">
    <property type="entry name" value="POLYPRENYL_SYNTHASE_1"/>
    <property type="match status" value="1"/>
</dbReference>
<dbReference type="CDD" id="cd00685">
    <property type="entry name" value="Trans_IPPS_HT"/>
    <property type="match status" value="1"/>
</dbReference>
<dbReference type="EC" id="2.5.1.1" evidence="8"/>
<dbReference type="PANTHER" id="PTHR12001">
    <property type="entry name" value="GERANYLGERANYL PYROPHOSPHATE SYNTHASE"/>
    <property type="match status" value="1"/>
</dbReference>
<dbReference type="eggNOG" id="COG0142">
    <property type="taxonomic scope" value="Bacteria"/>
</dbReference>
<dbReference type="GO" id="GO:0004161">
    <property type="term" value="F:dimethylallyltranstransferase activity"/>
    <property type="evidence" value="ECO:0007669"/>
    <property type="project" value="UniProtKB-EC"/>
</dbReference>
<dbReference type="HOGENOM" id="CLU_473890_0_0_0"/>
<dbReference type="PROSITE" id="PS00444">
    <property type="entry name" value="POLYPRENYL_SYNTHASE_2"/>
    <property type="match status" value="1"/>
</dbReference>
<evidence type="ECO:0000256" key="7">
    <source>
        <dbReference type="SAM" id="SignalP"/>
    </source>
</evidence>
<evidence type="ECO:0000313" key="9">
    <source>
        <dbReference type="Proteomes" id="UP000002431"/>
    </source>
</evidence>
<feature type="region of interest" description="Disordered" evidence="6">
    <location>
        <begin position="211"/>
        <end position="235"/>
    </location>
</feature>
<keyword evidence="7" id="KW-0732">Signal</keyword>
<comment type="similarity">
    <text evidence="2">Belongs to the FPP/GGPP synthase family.</text>
</comment>
<evidence type="ECO:0000256" key="1">
    <source>
        <dbReference type="ARBA" id="ARBA00001946"/>
    </source>
</evidence>
<feature type="signal peptide" evidence="7">
    <location>
        <begin position="1"/>
        <end position="19"/>
    </location>
</feature>
<dbReference type="Pfam" id="PF00348">
    <property type="entry name" value="polyprenyl_synt"/>
    <property type="match status" value="1"/>
</dbReference>
<dbReference type="InterPro" id="IPR008949">
    <property type="entry name" value="Isoprenoid_synthase_dom_sf"/>
</dbReference>
<organism evidence="8 9">
    <name type="scientific">Deinococcus geothermalis (strain DSM 11300 / CIP 105573 / AG-3a)</name>
    <dbReference type="NCBI Taxonomy" id="319795"/>
    <lineage>
        <taxon>Bacteria</taxon>
        <taxon>Thermotogati</taxon>
        <taxon>Deinococcota</taxon>
        <taxon>Deinococci</taxon>
        <taxon>Deinococcales</taxon>
        <taxon>Deinococcaceae</taxon>
        <taxon>Deinococcus</taxon>
    </lineage>
</organism>
<reference evidence="8" key="1">
    <citation type="submission" date="2006-04" db="EMBL/GenBank/DDBJ databases">
        <title>Complete sequence of chromosome of Deinococcus geothermalis DSM 11300.</title>
        <authorList>
            <consortium name="US DOE Joint Genome Institute"/>
            <person name="Copeland A."/>
            <person name="Lucas S."/>
            <person name="Lapidus A."/>
            <person name="Barry K."/>
            <person name="Detter J.C."/>
            <person name="Glavina del Rio T."/>
            <person name="Hammon N."/>
            <person name="Israni S."/>
            <person name="Dalin E."/>
            <person name="Tice H."/>
            <person name="Pitluck S."/>
            <person name="Brettin T."/>
            <person name="Bruce D."/>
            <person name="Han C."/>
            <person name="Tapia R."/>
            <person name="Saunders E."/>
            <person name="Gilna P."/>
            <person name="Schmutz J."/>
            <person name="Larimer F."/>
            <person name="Land M."/>
            <person name="Hauser L."/>
            <person name="Kyrpides N."/>
            <person name="Kim E."/>
            <person name="Daly M.J."/>
            <person name="Fredrickson J.K."/>
            <person name="Makarova K.S."/>
            <person name="Gaidamakova E.K."/>
            <person name="Zhai M."/>
            <person name="Richardson P."/>
        </authorList>
    </citation>
    <scope>NUCLEOTIDE SEQUENCE</scope>
    <source>
        <strain evidence="8">DSM 11300</strain>
    </source>
</reference>
<dbReference type="GO" id="GO:0046872">
    <property type="term" value="F:metal ion binding"/>
    <property type="evidence" value="ECO:0007669"/>
    <property type="project" value="UniProtKB-KW"/>
</dbReference>
<dbReference type="EMBL" id="CP000359">
    <property type="protein sequence ID" value="ABF44798.1"/>
    <property type="molecule type" value="Genomic_DNA"/>
</dbReference>
<dbReference type="PANTHER" id="PTHR12001:SF69">
    <property type="entry name" value="ALL TRANS-POLYPRENYL-DIPHOSPHATE SYNTHASE PDSS1"/>
    <property type="match status" value="1"/>
</dbReference>
<evidence type="ECO:0000256" key="5">
    <source>
        <dbReference type="ARBA" id="ARBA00022842"/>
    </source>
</evidence>
<gene>
    <name evidence="8" type="ordered locus">Dgeo_0496</name>
</gene>
<proteinExistence type="inferred from homology"/>
<evidence type="ECO:0000256" key="6">
    <source>
        <dbReference type="SAM" id="MobiDB-lite"/>
    </source>
</evidence>
<protein>
    <submittedName>
        <fullName evidence="8">Dimethylallyltransferase</fullName>
        <ecNumber evidence="8">2.5.1.1</ecNumber>
    </submittedName>
</protein>
<keyword evidence="9" id="KW-1185">Reference proteome</keyword>
<evidence type="ECO:0000256" key="3">
    <source>
        <dbReference type="ARBA" id="ARBA00022679"/>
    </source>
</evidence>
<dbReference type="KEGG" id="dge:Dgeo_0496"/>
<evidence type="ECO:0000313" key="8">
    <source>
        <dbReference type="EMBL" id="ABF44798.1"/>
    </source>
</evidence>
<keyword evidence="5" id="KW-0460">Magnesium</keyword>
<dbReference type="AlphaFoldDB" id="Q1J136"/>
<keyword evidence="3 8" id="KW-0808">Transferase</keyword>
<keyword evidence="4" id="KW-0479">Metal-binding</keyword>
<dbReference type="STRING" id="319795.Dgeo_0496"/>
<evidence type="ECO:0000256" key="4">
    <source>
        <dbReference type="ARBA" id="ARBA00022723"/>
    </source>
</evidence>
<dbReference type="GO" id="GO:0008299">
    <property type="term" value="P:isoprenoid biosynthetic process"/>
    <property type="evidence" value="ECO:0007669"/>
    <property type="project" value="InterPro"/>
</dbReference>
<name>Q1J136_DEIGD</name>
<feature type="chain" id="PRO_5004192030" evidence="7">
    <location>
        <begin position="20"/>
        <end position="575"/>
    </location>
</feature>
<feature type="region of interest" description="Disordered" evidence="6">
    <location>
        <begin position="126"/>
        <end position="151"/>
    </location>
</feature>
<sequence length="575" mass="60810">MRSPHCPACCSLCSVAVLAGPFALKAAAARNLVQLEGAVAPHQPGGLLGAGAVGIAGNHQDEAALDAVIEALGLRSGHAHPPQQLDVVTVVTPGEGPKEAAQTCTADHAVQDGQQAAFLVDAGAGHNQQQEPDWDGEGRTGQCAHQNAANDASGTAGRTLFRADAGRLREIILSHRIGQSKAKVVTVKPAVLQGTQHTLDLLRLTEKGNDAFHPNGFTTPGAGEARDKAGMGRHSSVKDTFGPPAVFYTAAMTGVAALILPGAAFEARLREVLRSRVEFIELIGEDLVAAGGKRARPTVTFLAAQALGLDGQDPRWQTVTDLAVCIELLHSASLLHDDLIDDADTRRGQQAAFRRFGNVVSVMSGDFMLARLLTLLAAMPQGPALTRAFGQTASQICEGEVLQFQVAAYAEYGLAPYLDIIHGKTAALIELAAFSPALLLNAPEAQRAALATFGREYGLAFQIQDDLLDLMGDEAILGKPVGGDLREGKATLPVLHLLDGPQHAEVRAVLERRAANPGDVERIRELARTQGAVERTREEIGRRARRALEALELLPPSEARAALAALPQRELERTH</sequence>
<accession>Q1J136</accession>
<dbReference type="InterPro" id="IPR033749">
    <property type="entry name" value="Polyprenyl_synt_CS"/>
</dbReference>
<dbReference type="InterPro" id="IPR000092">
    <property type="entry name" value="Polyprenyl_synt"/>
</dbReference>
<dbReference type="SUPFAM" id="SSF48576">
    <property type="entry name" value="Terpenoid synthases"/>
    <property type="match status" value="1"/>
</dbReference>